<name>A0AAD5KAW3_9FUNG</name>
<keyword evidence="3" id="KW-1185">Reference proteome</keyword>
<sequence length="115" mass="14269">MHNTVHPCFLQPPKLQYFTFYNIFLGIVYCEYYRYSREIYNNLSYRLFMSHQKALIQGTRDQRFFFCLEVFYWLQRTSHVNLILNIQRFLFISKLVDAQQFKKFNTRFKKVQHSI</sequence>
<dbReference type="Proteomes" id="UP001209540">
    <property type="component" value="Unassembled WGS sequence"/>
</dbReference>
<dbReference type="EMBL" id="JAIXMP010000017">
    <property type="protein sequence ID" value="KAI9259413.1"/>
    <property type="molecule type" value="Genomic_DNA"/>
</dbReference>
<evidence type="ECO:0008006" key="4">
    <source>
        <dbReference type="Google" id="ProtNLM"/>
    </source>
</evidence>
<dbReference type="AlphaFoldDB" id="A0AAD5KAW3"/>
<organism evidence="2 3">
    <name type="scientific">Phascolomyces articulosus</name>
    <dbReference type="NCBI Taxonomy" id="60185"/>
    <lineage>
        <taxon>Eukaryota</taxon>
        <taxon>Fungi</taxon>
        <taxon>Fungi incertae sedis</taxon>
        <taxon>Mucoromycota</taxon>
        <taxon>Mucoromycotina</taxon>
        <taxon>Mucoromycetes</taxon>
        <taxon>Mucorales</taxon>
        <taxon>Lichtheimiaceae</taxon>
        <taxon>Phascolomyces</taxon>
    </lineage>
</organism>
<comment type="caution">
    <text evidence="2">The sequence shown here is derived from an EMBL/GenBank/DDBJ whole genome shotgun (WGS) entry which is preliminary data.</text>
</comment>
<gene>
    <name evidence="2" type="ORF">BDA99DRAFT_538380</name>
</gene>
<proteinExistence type="predicted"/>
<reference evidence="2" key="1">
    <citation type="journal article" date="2022" name="IScience">
        <title>Evolution of zygomycete secretomes and the origins of terrestrial fungal ecologies.</title>
        <authorList>
            <person name="Chang Y."/>
            <person name="Wang Y."/>
            <person name="Mondo S."/>
            <person name="Ahrendt S."/>
            <person name="Andreopoulos W."/>
            <person name="Barry K."/>
            <person name="Beard J."/>
            <person name="Benny G.L."/>
            <person name="Blankenship S."/>
            <person name="Bonito G."/>
            <person name="Cuomo C."/>
            <person name="Desiro A."/>
            <person name="Gervers K.A."/>
            <person name="Hundley H."/>
            <person name="Kuo A."/>
            <person name="LaButti K."/>
            <person name="Lang B.F."/>
            <person name="Lipzen A."/>
            <person name="O'Donnell K."/>
            <person name="Pangilinan J."/>
            <person name="Reynolds N."/>
            <person name="Sandor L."/>
            <person name="Smith M.E."/>
            <person name="Tsang A."/>
            <person name="Grigoriev I.V."/>
            <person name="Stajich J.E."/>
            <person name="Spatafora J.W."/>
        </authorList>
    </citation>
    <scope>NUCLEOTIDE SEQUENCE</scope>
    <source>
        <strain evidence="2">RSA 2281</strain>
    </source>
</reference>
<keyword evidence="1" id="KW-0472">Membrane</keyword>
<keyword evidence="1" id="KW-1133">Transmembrane helix</keyword>
<reference evidence="2" key="2">
    <citation type="submission" date="2023-02" db="EMBL/GenBank/DDBJ databases">
        <authorList>
            <consortium name="DOE Joint Genome Institute"/>
            <person name="Mondo S.J."/>
            <person name="Chang Y."/>
            <person name="Wang Y."/>
            <person name="Ahrendt S."/>
            <person name="Andreopoulos W."/>
            <person name="Barry K."/>
            <person name="Beard J."/>
            <person name="Benny G.L."/>
            <person name="Blankenship S."/>
            <person name="Bonito G."/>
            <person name="Cuomo C."/>
            <person name="Desiro A."/>
            <person name="Gervers K.A."/>
            <person name="Hundley H."/>
            <person name="Kuo A."/>
            <person name="LaButti K."/>
            <person name="Lang B.F."/>
            <person name="Lipzen A."/>
            <person name="O'Donnell K."/>
            <person name="Pangilinan J."/>
            <person name="Reynolds N."/>
            <person name="Sandor L."/>
            <person name="Smith M.W."/>
            <person name="Tsang A."/>
            <person name="Grigoriev I.V."/>
            <person name="Stajich J.E."/>
            <person name="Spatafora J.W."/>
        </authorList>
    </citation>
    <scope>NUCLEOTIDE SEQUENCE</scope>
    <source>
        <strain evidence="2">RSA 2281</strain>
    </source>
</reference>
<feature type="transmembrane region" description="Helical" evidence="1">
    <location>
        <begin position="15"/>
        <end position="33"/>
    </location>
</feature>
<evidence type="ECO:0000256" key="1">
    <source>
        <dbReference type="SAM" id="Phobius"/>
    </source>
</evidence>
<accession>A0AAD5KAW3</accession>
<keyword evidence="1" id="KW-0812">Transmembrane</keyword>
<evidence type="ECO:0000313" key="3">
    <source>
        <dbReference type="Proteomes" id="UP001209540"/>
    </source>
</evidence>
<evidence type="ECO:0000313" key="2">
    <source>
        <dbReference type="EMBL" id="KAI9259413.1"/>
    </source>
</evidence>
<protein>
    <recommendedName>
        <fullName evidence="4">Transmembrane protein</fullName>
    </recommendedName>
</protein>